<protein>
    <recommendedName>
        <fullName evidence="6 7">Methionine aminopeptidase</fullName>
        <shortName evidence="6">MAP</shortName>
        <shortName evidence="6">MetAP</shortName>
        <ecNumber evidence="6 7">3.4.11.18</ecNumber>
    </recommendedName>
    <alternativeName>
        <fullName evidence="6">Peptidase M</fullName>
    </alternativeName>
</protein>
<comment type="cofactor">
    <cofactor evidence="6">
        <name>Co(2+)</name>
        <dbReference type="ChEBI" id="CHEBI:48828"/>
    </cofactor>
    <cofactor evidence="6">
        <name>Zn(2+)</name>
        <dbReference type="ChEBI" id="CHEBI:29105"/>
    </cofactor>
    <cofactor evidence="6">
        <name>Mn(2+)</name>
        <dbReference type="ChEBI" id="CHEBI:29035"/>
    </cofactor>
    <cofactor evidence="6">
        <name>Fe(2+)</name>
        <dbReference type="ChEBI" id="CHEBI:29033"/>
    </cofactor>
    <text evidence="6">Binds 2 divalent metal cations per subunit. Has a high-affinity and a low affinity metal-binding site. The true nature of the physiological cofactor is under debate. The enzyme is active with cobalt, zinc, manganese or divalent iron ions. Most likely, methionine aminopeptidases function as mononuclear Fe(2+)-metalloproteases under physiological conditions, and the catalytically relevant metal-binding site has been assigned to the histidine-containing high-affinity site.</text>
</comment>
<dbReference type="InterPro" id="IPR000994">
    <property type="entry name" value="Pept_M24"/>
</dbReference>
<dbReference type="GO" id="GO:0070006">
    <property type="term" value="F:metalloaminopeptidase activity"/>
    <property type="evidence" value="ECO:0007669"/>
    <property type="project" value="UniProtKB-UniRule"/>
</dbReference>
<comment type="subunit">
    <text evidence="6">Monomer.</text>
</comment>
<dbReference type="Proteomes" id="UP000003781">
    <property type="component" value="Unassembled WGS sequence"/>
</dbReference>
<feature type="binding site" evidence="6">
    <location>
        <position position="179"/>
    </location>
    <ligand>
        <name>substrate</name>
    </ligand>
</feature>
<dbReference type="SUPFAM" id="SSF55920">
    <property type="entry name" value="Creatinase/aminopeptidase"/>
    <property type="match status" value="1"/>
</dbReference>
<evidence type="ECO:0000256" key="1">
    <source>
        <dbReference type="ARBA" id="ARBA00002521"/>
    </source>
</evidence>
<dbReference type="NCBIfam" id="TIGR00500">
    <property type="entry name" value="met_pdase_I"/>
    <property type="match status" value="1"/>
</dbReference>
<evidence type="ECO:0000256" key="2">
    <source>
        <dbReference type="ARBA" id="ARBA00022438"/>
    </source>
</evidence>
<dbReference type="InterPro" id="IPR002467">
    <property type="entry name" value="Pept_M24A_MAP1"/>
</dbReference>
<dbReference type="eggNOG" id="COG0024">
    <property type="taxonomic scope" value="Bacteria"/>
</dbReference>
<feature type="binding site" evidence="6">
    <location>
        <position position="98"/>
    </location>
    <ligand>
        <name>a divalent metal cation</name>
        <dbReference type="ChEBI" id="CHEBI:60240"/>
        <label>1</label>
    </ligand>
</feature>
<dbReference type="Gene3D" id="3.90.230.10">
    <property type="entry name" value="Creatinase/methionine aminopeptidase superfamily"/>
    <property type="match status" value="1"/>
</dbReference>
<dbReference type="RefSeq" id="WP_008277326.1">
    <property type="nucleotide sequence ID" value="NZ_AAXW01000041.1"/>
</dbReference>
<feature type="binding site" evidence="6">
    <location>
        <position position="236"/>
    </location>
    <ligand>
        <name>a divalent metal cation</name>
        <dbReference type="ChEBI" id="CHEBI:60240"/>
        <label>2</label>
        <note>catalytic</note>
    </ligand>
</feature>
<dbReference type="PRINTS" id="PR00599">
    <property type="entry name" value="MAPEPTIDASE"/>
</dbReference>
<keyword evidence="3 6" id="KW-0645">Protease</keyword>
<evidence type="ECO:0000313" key="10">
    <source>
        <dbReference type="Proteomes" id="UP000003781"/>
    </source>
</evidence>
<sequence length="253" mass="27451">MGETITLLSKREIEKMRRAGRLAAQLLDHLADMVKPGVSTLEINDEAEKWTQAHGATSAPLGYHGFPKSICTSVNHVVCHGIPNAKQILQDGDIINIDVTPILDGYHGDTSRTFFVGTPSPLAQRLVEVTEKCLMEAIQTVKPGSRIGDIGAAIQECAEPQGFSVVRDFVGHGVSNIFHTAPQVPHYGKRGKGKKLRSGMVFTIEPMINEGTWEAVILEDGWTAITKDGKLSAQFEHTIAVTETGVEILTLSD</sequence>
<gene>
    <name evidence="6" type="primary">map</name>
    <name evidence="9" type="ORF">CY0110_08461</name>
</gene>
<dbReference type="GO" id="GO:0005829">
    <property type="term" value="C:cytosol"/>
    <property type="evidence" value="ECO:0007669"/>
    <property type="project" value="TreeGrafter"/>
</dbReference>
<organism evidence="9 10">
    <name type="scientific">Crocosphaera chwakensis CCY0110</name>
    <dbReference type="NCBI Taxonomy" id="391612"/>
    <lineage>
        <taxon>Bacteria</taxon>
        <taxon>Bacillati</taxon>
        <taxon>Cyanobacteriota</taxon>
        <taxon>Cyanophyceae</taxon>
        <taxon>Oscillatoriophycideae</taxon>
        <taxon>Chroococcales</taxon>
        <taxon>Aphanothecaceae</taxon>
        <taxon>Crocosphaera</taxon>
        <taxon>Crocosphaera chwakensis</taxon>
    </lineage>
</organism>
<evidence type="ECO:0000259" key="8">
    <source>
        <dbReference type="Pfam" id="PF00557"/>
    </source>
</evidence>
<feature type="binding site" evidence="6">
    <location>
        <position position="172"/>
    </location>
    <ligand>
        <name>a divalent metal cation</name>
        <dbReference type="ChEBI" id="CHEBI:60240"/>
        <label>2</label>
        <note>catalytic</note>
    </ligand>
</feature>
<dbReference type="InterPro" id="IPR001714">
    <property type="entry name" value="Pept_M24_MAP"/>
</dbReference>
<dbReference type="GO" id="GO:0006508">
    <property type="term" value="P:proteolysis"/>
    <property type="evidence" value="ECO:0007669"/>
    <property type="project" value="UniProtKB-KW"/>
</dbReference>
<proteinExistence type="inferred from homology"/>
<feature type="domain" description="Peptidase M24" evidence="8">
    <location>
        <begin position="14"/>
        <end position="243"/>
    </location>
</feature>
<name>A3IVB6_9CHRO</name>
<feature type="binding site" evidence="6">
    <location>
        <position position="109"/>
    </location>
    <ligand>
        <name>a divalent metal cation</name>
        <dbReference type="ChEBI" id="CHEBI:60240"/>
        <label>1</label>
    </ligand>
</feature>
<keyword evidence="4 6" id="KW-0479">Metal-binding</keyword>
<keyword evidence="2 6" id="KW-0031">Aminopeptidase</keyword>
<dbReference type="PANTHER" id="PTHR43330:SF27">
    <property type="entry name" value="METHIONINE AMINOPEPTIDASE"/>
    <property type="match status" value="1"/>
</dbReference>
<reference evidence="9 10" key="1">
    <citation type="submission" date="2007-03" db="EMBL/GenBank/DDBJ databases">
        <authorList>
            <person name="Stal L."/>
            <person name="Ferriera S."/>
            <person name="Johnson J."/>
            <person name="Kravitz S."/>
            <person name="Beeson K."/>
            <person name="Sutton G."/>
            <person name="Rogers Y.-H."/>
            <person name="Friedman R."/>
            <person name="Frazier M."/>
            <person name="Venter J.C."/>
        </authorList>
    </citation>
    <scope>NUCLEOTIDE SEQUENCE [LARGE SCALE GENOMIC DNA]</scope>
    <source>
        <strain evidence="9 10">CCY0110</strain>
    </source>
</reference>
<dbReference type="OrthoDB" id="9802055at2"/>
<evidence type="ECO:0000313" key="9">
    <source>
        <dbReference type="EMBL" id="EAZ89585.1"/>
    </source>
</evidence>
<dbReference type="AlphaFoldDB" id="A3IVB6"/>
<evidence type="ECO:0000256" key="3">
    <source>
        <dbReference type="ARBA" id="ARBA00022670"/>
    </source>
</evidence>
<dbReference type="CDD" id="cd01086">
    <property type="entry name" value="MetAP1"/>
    <property type="match status" value="1"/>
</dbReference>
<comment type="similarity">
    <text evidence="6">Belongs to the peptidase M24A family. Methionine aminopeptidase type 1 subfamily.</text>
</comment>
<comment type="function">
    <text evidence="1 6">Removes the N-terminal methionine from nascent proteins. The N-terminal methionine is often cleaved when the second residue in the primary sequence is small and uncharged (Met-Ala-, Cys, Gly, Pro, Ser, Thr, or Val). Requires deformylation of the N(alpha)-formylated initiator methionine before it can be hydrolyzed.</text>
</comment>
<dbReference type="EC" id="3.4.11.18" evidence="6 7"/>
<accession>A3IVB6</accession>
<evidence type="ECO:0000256" key="4">
    <source>
        <dbReference type="ARBA" id="ARBA00022723"/>
    </source>
</evidence>
<dbReference type="GO" id="GO:0046872">
    <property type="term" value="F:metal ion binding"/>
    <property type="evidence" value="ECO:0007669"/>
    <property type="project" value="UniProtKB-UniRule"/>
</dbReference>
<keyword evidence="5 6" id="KW-0378">Hydrolase</keyword>
<evidence type="ECO:0000256" key="7">
    <source>
        <dbReference type="RuleBase" id="RU003653"/>
    </source>
</evidence>
<dbReference type="EMBL" id="AAXW01000041">
    <property type="protein sequence ID" value="EAZ89585.1"/>
    <property type="molecule type" value="Genomic_DNA"/>
</dbReference>
<dbReference type="Pfam" id="PF00557">
    <property type="entry name" value="Peptidase_M24"/>
    <property type="match status" value="1"/>
</dbReference>
<feature type="binding site" evidence="6">
    <location>
        <position position="80"/>
    </location>
    <ligand>
        <name>substrate</name>
    </ligand>
</feature>
<dbReference type="GO" id="GO:0004239">
    <property type="term" value="F:initiator methionyl aminopeptidase activity"/>
    <property type="evidence" value="ECO:0007669"/>
    <property type="project" value="UniProtKB-UniRule"/>
</dbReference>
<dbReference type="MEROPS" id="M24.017"/>
<comment type="catalytic activity">
    <reaction evidence="6 7">
        <text>Release of N-terminal amino acids, preferentially methionine, from peptides and arylamides.</text>
        <dbReference type="EC" id="3.4.11.18"/>
    </reaction>
</comment>
<feature type="binding site" evidence="6">
    <location>
        <position position="109"/>
    </location>
    <ligand>
        <name>a divalent metal cation</name>
        <dbReference type="ChEBI" id="CHEBI:60240"/>
        <label>2</label>
        <note>catalytic</note>
    </ligand>
</feature>
<dbReference type="InterPro" id="IPR036005">
    <property type="entry name" value="Creatinase/aminopeptidase-like"/>
</dbReference>
<dbReference type="PANTHER" id="PTHR43330">
    <property type="entry name" value="METHIONINE AMINOPEPTIDASE"/>
    <property type="match status" value="1"/>
</dbReference>
<keyword evidence="10" id="KW-1185">Reference proteome</keyword>
<feature type="binding site" evidence="6">
    <location>
        <position position="205"/>
    </location>
    <ligand>
        <name>a divalent metal cation</name>
        <dbReference type="ChEBI" id="CHEBI:60240"/>
        <label>2</label>
        <note>catalytic</note>
    </ligand>
</feature>
<feature type="binding site" evidence="6">
    <location>
        <position position="236"/>
    </location>
    <ligand>
        <name>a divalent metal cation</name>
        <dbReference type="ChEBI" id="CHEBI:60240"/>
        <label>1</label>
    </ligand>
</feature>
<evidence type="ECO:0000256" key="5">
    <source>
        <dbReference type="ARBA" id="ARBA00022801"/>
    </source>
</evidence>
<comment type="caution">
    <text evidence="9">The sequence shown here is derived from an EMBL/GenBank/DDBJ whole genome shotgun (WGS) entry which is preliminary data.</text>
</comment>
<dbReference type="HAMAP" id="MF_01974">
    <property type="entry name" value="MetAP_1"/>
    <property type="match status" value="1"/>
</dbReference>
<dbReference type="PROSITE" id="PS00680">
    <property type="entry name" value="MAP_1"/>
    <property type="match status" value="1"/>
</dbReference>
<evidence type="ECO:0000256" key="6">
    <source>
        <dbReference type="HAMAP-Rule" id="MF_01974"/>
    </source>
</evidence>